<dbReference type="Pfam" id="PF04542">
    <property type="entry name" value="Sigma70_r2"/>
    <property type="match status" value="1"/>
</dbReference>
<dbReference type="InterPro" id="IPR013325">
    <property type="entry name" value="RNA_pol_sigma_r2"/>
</dbReference>
<dbReference type="InterPro" id="IPR007627">
    <property type="entry name" value="RNA_pol_sigma70_r2"/>
</dbReference>
<dbReference type="PANTHER" id="PTHR43133:SF46">
    <property type="entry name" value="RNA POLYMERASE SIGMA-70 FACTOR ECF SUBFAMILY"/>
    <property type="match status" value="1"/>
</dbReference>
<dbReference type="GO" id="GO:0006352">
    <property type="term" value="P:DNA-templated transcription initiation"/>
    <property type="evidence" value="ECO:0007669"/>
    <property type="project" value="InterPro"/>
</dbReference>
<keyword evidence="8" id="KW-1185">Reference proteome</keyword>
<evidence type="ECO:0000313" key="8">
    <source>
        <dbReference type="Proteomes" id="UP000295292"/>
    </source>
</evidence>
<dbReference type="Gene3D" id="1.10.1740.10">
    <property type="match status" value="1"/>
</dbReference>
<dbReference type="Pfam" id="PF08281">
    <property type="entry name" value="Sigma70_r4_2"/>
    <property type="match status" value="1"/>
</dbReference>
<reference evidence="7 8" key="1">
    <citation type="submission" date="2019-03" db="EMBL/GenBank/DDBJ databases">
        <title>Genomic Encyclopedia of Archaeal and Bacterial Type Strains, Phase II (KMG-II): from individual species to whole genera.</title>
        <authorList>
            <person name="Goeker M."/>
        </authorList>
    </citation>
    <scope>NUCLEOTIDE SEQUENCE [LARGE SCALE GENOMIC DNA]</scope>
    <source>
        <strain evidence="7 8">DSM 28353</strain>
    </source>
</reference>
<feature type="domain" description="RNA polymerase sigma-70 region 2" evidence="5">
    <location>
        <begin position="26"/>
        <end position="91"/>
    </location>
</feature>
<evidence type="ECO:0000256" key="1">
    <source>
        <dbReference type="ARBA" id="ARBA00010641"/>
    </source>
</evidence>
<evidence type="ECO:0000259" key="5">
    <source>
        <dbReference type="Pfam" id="PF04542"/>
    </source>
</evidence>
<dbReference type="InterPro" id="IPR013249">
    <property type="entry name" value="RNA_pol_sigma70_r4_t2"/>
</dbReference>
<evidence type="ECO:0000259" key="6">
    <source>
        <dbReference type="Pfam" id="PF08281"/>
    </source>
</evidence>
<dbReference type="SUPFAM" id="SSF88946">
    <property type="entry name" value="Sigma2 domain of RNA polymerase sigma factors"/>
    <property type="match status" value="1"/>
</dbReference>
<dbReference type="PANTHER" id="PTHR43133">
    <property type="entry name" value="RNA POLYMERASE ECF-TYPE SIGMA FACTO"/>
    <property type="match status" value="1"/>
</dbReference>
<keyword evidence="4" id="KW-0804">Transcription</keyword>
<dbReference type="SUPFAM" id="SSF88659">
    <property type="entry name" value="Sigma3 and sigma4 domains of RNA polymerase sigma factors"/>
    <property type="match status" value="1"/>
</dbReference>
<proteinExistence type="inferred from homology"/>
<dbReference type="Proteomes" id="UP000295292">
    <property type="component" value="Unassembled WGS sequence"/>
</dbReference>
<name>A0A4R6WM78_9SPHI</name>
<keyword evidence="2" id="KW-0805">Transcription regulation</keyword>
<dbReference type="InterPro" id="IPR014284">
    <property type="entry name" value="RNA_pol_sigma-70_dom"/>
</dbReference>
<dbReference type="InterPro" id="IPR036388">
    <property type="entry name" value="WH-like_DNA-bd_sf"/>
</dbReference>
<gene>
    <name evidence="7" type="ORF">CLV99_1582</name>
</gene>
<feature type="domain" description="RNA polymerase sigma factor 70 region 4 type 2" evidence="6">
    <location>
        <begin position="124"/>
        <end position="173"/>
    </location>
</feature>
<dbReference type="InterPro" id="IPR013324">
    <property type="entry name" value="RNA_pol_sigma_r3/r4-like"/>
</dbReference>
<keyword evidence="3" id="KW-0731">Sigma factor</keyword>
<dbReference type="Gene3D" id="1.10.10.10">
    <property type="entry name" value="Winged helix-like DNA-binding domain superfamily/Winged helix DNA-binding domain"/>
    <property type="match status" value="1"/>
</dbReference>
<sequence>MDYQGLDEHELLALLKSDDKKAFDEIYARFHDFLFFYAYKLTNDEFASRDILQALFVNLWIKRNDLQIKGSVLSYLHQGIKYGFLNEERRKSVVTQYKQSLHAYLQEGYTHAEEKVFEKELVRRLHDLAEEMPGKAGQVFVLTYFDNLSVSQIAEMLNVSEKTVRNLHSRAIKDARLKLGLAIAVFLLMG</sequence>
<evidence type="ECO:0000256" key="2">
    <source>
        <dbReference type="ARBA" id="ARBA00023015"/>
    </source>
</evidence>
<dbReference type="NCBIfam" id="TIGR02937">
    <property type="entry name" value="sigma70-ECF"/>
    <property type="match status" value="1"/>
</dbReference>
<evidence type="ECO:0000313" key="7">
    <source>
        <dbReference type="EMBL" id="TDQ80127.1"/>
    </source>
</evidence>
<dbReference type="InterPro" id="IPR039425">
    <property type="entry name" value="RNA_pol_sigma-70-like"/>
</dbReference>
<dbReference type="AlphaFoldDB" id="A0A4R6WM78"/>
<dbReference type="RefSeq" id="WP_133583873.1">
    <property type="nucleotide sequence ID" value="NZ_SNYV01000011.1"/>
</dbReference>
<dbReference type="EMBL" id="SNYV01000011">
    <property type="protein sequence ID" value="TDQ80127.1"/>
    <property type="molecule type" value="Genomic_DNA"/>
</dbReference>
<dbReference type="GO" id="GO:0003677">
    <property type="term" value="F:DNA binding"/>
    <property type="evidence" value="ECO:0007669"/>
    <property type="project" value="InterPro"/>
</dbReference>
<accession>A0A4R6WM78</accession>
<evidence type="ECO:0000256" key="4">
    <source>
        <dbReference type="ARBA" id="ARBA00023163"/>
    </source>
</evidence>
<comment type="similarity">
    <text evidence="1">Belongs to the sigma-70 factor family. ECF subfamily.</text>
</comment>
<dbReference type="GO" id="GO:0016987">
    <property type="term" value="F:sigma factor activity"/>
    <property type="evidence" value="ECO:0007669"/>
    <property type="project" value="UniProtKB-KW"/>
</dbReference>
<organism evidence="7 8">
    <name type="scientific">Sphingobacterium yanglingense</name>
    <dbReference type="NCBI Taxonomy" id="1437280"/>
    <lineage>
        <taxon>Bacteria</taxon>
        <taxon>Pseudomonadati</taxon>
        <taxon>Bacteroidota</taxon>
        <taxon>Sphingobacteriia</taxon>
        <taxon>Sphingobacteriales</taxon>
        <taxon>Sphingobacteriaceae</taxon>
        <taxon>Sphingobacterium</taxon>
    </lineage>
</organism>
<evidence type="ECO:0000256" key="3">
    <source>
        <dbReference type="ARBA" id="ARBA00023082"/>
    </source>
</evidence>
<dbReference type="OrthoDB" id="708358at2"/>
<comment type="caution">
    <text evidence="7">The sequence shown here is derived from an EMBL/GenBank/DDBJ whole genome shotgun (WGS) entry which is preliminary data.</text>
</comment>
<protein>
    <submittedName>
        <fullName evidence="7">RNA polymerase sigma-70 factor (ECF subfamily)</fullName>
    </submittedName>
</protein>
<dbReference type="CDD" id="cd06171">
    <property type="entry name" value="Sigma70_r4"/>
    <property type="match status" value="1"/>
</dbReference>